<keyword evidence="2" id="KW-0812">Transmembrane</keyword>
<feature type="transmembrane region" description="Helical" evidence="2">
    <location>
        <begin position="12"/>
        <end position="34"/>
    </location>
</feature>
<gene>
    <name evidence="5" type="ORF">ENV54_12215</name>
</gene>
<dbReference type="Gene3D" id="3.40.30.10">
    <property type="entry name" value="Glutaredoxin"/>
    <property type="match status" value="1"/>
</dbReference>
<dbReference type="Pfam" id="PF09822">
    <property type="entry name" value="ABC_transp_aux"/>
    <property type="match status" value="1"/>
</dbReference>
<feature type="transmembrane region" description="Helical" evidence="2">
    <location>
        <begin position="469"/>
        <end position="492"/>
    </location>
</feature>
<dbReference type="Pfam" id="PF23357">
    <property type="entry name" value="DUF7088"/>
    <property type="match status" value="1"/>
</dbReference>
<evidence type="ECO:0000256" key="2">
    <source>
        <dbReference type="SAM" id="Phobius"/>
    </source>
</evidence>
<evidence type="ECO:0000259" key="4">
    <source>
        <dbReference type="Pfam" id="PF23357"/>
    </source>
</evidence>
<dbReference type="InterPro" id="IPR029062">
    <property type="entry name" value="Class_I_gatase-like"/>
</dbReference>
<dbReference type="SUPFAM" id="SSF52317">
    <property type="entry name" value="Class I glutamine amidotransferase-like"/>
    <property type="match status" value="1"/>
</dbReference>
<dbReference type="PANTHER" id="PTHR12969">
    <property type="entry name" value="NGD5/OSM-6/IFT52"/>
    <property type="match status" value="1"/>
</dbReference>
<name>A0A7C4AT64_9BACT</name>
<protein>
    <submittedName>
        <fullName evidence="5">Uncharacterized protein</fullName>
    </submittedName>
</protein>
<comment type="caution">
    <text evidence="5">The sequence shown here is derived from an EMBL/GenBank/DDBJ whole genome shotgun (WGS) entry which is preliminary data.</text>
</comment>
<keyword evidence="2" id="KW-1133">Transmembrane helix</keyword>
<accession>A0A7C4AT64</accession>
<evidence type="ECO:0000313" key="5">
    <source>
        <dbReference type="EMBL" id="HGH62048.1"/>
    </source>
</evidence>
<dbReference type="InterPro" id="IPR039975">
    <property type="entry name" value="IFT52"/>
</dbReference>
<dbReference type="PANTHER" id="PTHR12969:SF7">
    <property type="entry name" value="INTRAFLAGELLAR TRANSPORT PROTEIN 52 HOMOLOG"/>
    <property type="match status" value="1"/>
</dbReference>
<proteinExistence type="predicted"/>
<evidence type="ECO:0000256" key="1">
    <source>
        <dbReference type="SAM" id="MobiDB-lite"/>
    </source>
</evidence>
<organism evidence="5">
    <name type="scientific">Desulfomonile tiedjei</name>
    <dbReference type="NCBI Taxonomy" id="2358"/>
    <lineage>
        <taxon>Bacteria</taxon>
        <taxon>Pseudomonadati</taxon>
        <taxon>Thermodesulfobacteriota</taxon>
        <taxon>Desulfomonilia</taxon>
        <taxon>Desulfomonilales</taxon>
        <taxon>Desulfomonilaceae</taxon>
        <taxon>Desulfomonile</taxon>
    </lineage>
</organism>
<feature type="domain" description="DUF7088" evidence="4">
    <location>
        <begin position="46"/>
        <end position="133"/>
    </location>
</feature>
<feature type="compositionally biased region" description="Basic and acidic residues" evidence="1">
    <location>
        <begin position="366"/>
        <end position="395"/>
    </location>
</feature>
<dbReference type="EMBL" id="DTGT01000398">
    <property type="protein sequence ID" value="HGH62048.1"/>
    <property type="molecule type" value="Genomic_DNA"/>
</dbReference>
<feature type="region of interest" description="Disordered" evidence="1">
    <location>
        <begin position="361"/>
        <end position="408"/>
    </location>
</feature>
<dbReference type="AlphaFoldDB" id="A0A7C4AT64"/>
<sequence length="502" mass="55825">MTRENIRRRIILGSGTAAGIVIFLAILIAAQYIILQNPKRWDLTHAKRFTLSSQSKNVLESFRKNQTPIDVLAFYESKDQGDRDEVRDLLEQYRDVYSKFHYSFVDPDKERAVAMANKIDAYPTTILKAGQKEERISTVDEETVTNALVKLLRSETKKVYMLKGHGELSPEATNETGFSVAKSQIEKQNYKVEELVLLQTPEVPTDAAVLVIAGPKTDPMDSEMDAIRAYLNRGGSLLVLLNPFKTPKLAAFLKNYGFLTADDIVVDRMSRAMGGDYLMPVIVSYVKFPITKNFNVASFFPEARSVRAESDTKRGIEAQELALTSPVSWTINEEQLKSGNANFDEKTGMKGPVSVMAVSQVPTKEAASEPKEKADEASEKKNGEKQGGEEAKQQKDATGGEQQSKPKKARIVVMGSSLMAANKYYKLQGNGDLFMNTVSWLAEDENLISIRPKSLKAQPFVLTARQATVFFVIPVVLMPLIWVAAGIVVYVYRRRAVKAASS</sequence>
<reference evidence="5" key="1">
    <citation type="journal article" date="2020" name="mSystems">
        <title>Genome- and Community-Level Interaction Insights into Carbon Utilization and Element Cycling Functions of Hydrothermarchaeota in Hydrothermal Sediment.</title>
        <authorList>
            <person name="Zhou Z."/>
            <person name="Liu Y."/>
            <person name="Xu W."/>
            <person name="Pan J."/>
            <person name="Luo Z.H."/>
            <person name="Li M."/>
        </authorList>
    </citation>
    <scope>NUCLEOTIDE SEQUENCE [LARGE SCALE GENOMIC DNA]</scope>
    <source>
        <strain evidence="5">SpSt-769</strain>
    </source>
</reference>
<feature type="domain" description="ABC-type uncharacterised transport system" evidence="3">
    <location>
        <begin position="157"/>
        <end position="424"/>
    </location>
</feature>
<dbReference type="InterPro" id="IPR019196">
    <property type="entry name" value="ABC_transp_unknown"/>
</dbReference>
<evidence type="ECO:0000259" key="3">
    <source>
        <dbReference type="Pfam" id="PF09822"/>
    </source>
</evidence>
<keyword evidence="2" id="KW-0472">Membrane</keyword>
<dbReference type="InterPro" id="IPR055396">
    <property type="entry name" value="DUF7088"/>
</dbReference>